<evidence type="ECO:0000313" key="2">
    <source>
        <dbReference type="EMBL" id="ABF40984.1"/>
    </source>
</evidence>
<organism evidence="2 3">
    <name type="scientific">Koribacter versatilis (strain Ellin345)</name>
    <dbReference type="NCBI Taxonomy" id="204669"/>
    <lineage>
        <taxon>Bacteria</taxon>
        <taxon>Pseudomonadati</taxon>
        <taxon>Acidobacteriota</taxon>
        <taxon>Terriglobia</taxon>
        <taxon>Terriglobales</taxon>
        <taxon>Candidatus Korobacteraceae</taxon>
        <taxon>Candidatus Korobacter</taxon>
    </lineage>
</organism>
<dbReference type="KEGG" id="aba:Acid345_1983"/>
<dbReference type="RefSeq" id="WP_011522785.1">
    <property type="nucleotide sequence ID" value="NC_008009.1"/>
</dbReference>
<dbReference type="Pfam" id="PF07920">
    <property type="entry name" value="DUF1684"/>
    <property type="match status" value="1"/>
</dbReference>
<feature type="chain" id="PRO_5004191592" description="DUF1684 domain-containing protein" evidence="1">
    <location>
        <begin position="19"/>
        <end position="307"/>
    </location>
</feature>
<feature type="signal peptide" evidence="1">
    <location>
        <begin position="1"/>
        <end position="18"/>
    </location>
</feature>
<dbReference type="EMBL" id="CP000360">
    <property type="protein sequence ID" value="ABF40984.1"/>
    <property type="molecule type" value="Genomic_DNA"/>
</dbReference>
<dbReference type="OrthoDB" id="5493262at2"/>
<dbReference type="Proteomes" id="UP000002432">
    <property type="component" value="Chromosome"/>
</dbReference>
<dbReference type="eggNOG" id="COG3358">
    <property type="taxonomic scope" value="Bacteria"/>
</dbReference>
<dbReference type="PANTHER" id="PTHR41913">
    <property type="entry name" value="DUF1684 DOMAIN-CONTAINING PROTEIN"/>
    <property type="match status" value="1"/>
</dbReference>
<keyword evidence="1" id="KW-0732">Signal</keyword>
<dbReference type="EnsemblBacteria" id="ABF40984">
    <property type="protein sequence ID" value="ABF40984"/>
    <property type="gene ID" value="Acid345_1983"/>
</dbReference>
<dbReference type="AlphaFoldDB" id="Q1IQ66"/>
<dbReference type="PANTHER" id="PTHR41913:SF1">
    <property type="entry name" value="DUF1684 DOMAIN-CONTAINING PROTEIN"/>
    <property type="match status" value="1"/>
</dbReference>
<accession>Q1IQ66</accession>
<keyword evidence="3" id="KW-1185">Reference proteome</keyword>
<dbReference type="STRING" id="204669.Acid345_1983"/>
<name>Q1IQ66_KORVE</name>
<protein>
    <recommendedName>
        <fullName evidence="4">DUF1684 domain-containing protein</fullName>
    </recommendedName>
</protein>
<gene>
    <name evidence="2" type="ordered locus">Acid345_1983</name>
</gene>
<proteinExistence type="predicted"/>
<dbReference type="HOGENOM" id="CLU_093051_0_0_0"/>
<evidence type="ECO:0000256" key="1">
    <source>
        <dbReference type="SAM" id="SignalP"/>
    </source>
</evidence>
<dbReference type="InterPro" id="IPR012467">
    <property type="entry name" value="DUF1684"/>
</dbReference>
<reference evidence="2 3" key="1">
    <citation type="journal article" date="2009" name="Appl. Environ. Microbiol.">
        <title>Three genomes from the phylum Acidobacteria provide insight into the lifestyles of these microorganisms in soils.</title>
        <authorList>
            <person name="Ward N.L."/>
            <person name="Challacombe J.F."/>
            <person name="Janssen P.H."/>
            <person name="Henrissat B."/>
            <person name="Coutinho P.M."/>
            <person name="Wu M."/>
            <person name="Xie G."/>
            <person name="Haft D.H."/>
            <person name="Sait M."/>
            <person name="Badger J."/>
            <person name="Barabote R.D."/>
            <person name="Bradley B."/>
            <person name="Brettin T.S."/>
            <person name="Brinkac L.M."/>
            <person name="Bruce D."/>
            <person name="Creasy T."/>
            <person name="Daugherty S.C."/>
            <person name="Davidsen T.M."/>
            <person name="DeBoy R.T."/>
            <person name="Detter J.C."/>
            <person name="Dodson R.J."/>
            <person name="Durkin A.S."/>
            <person name="Ganapathy A."/>
            <person name="Gwinn-Giglio M."/>
            <person name="Han C.S."/>
            <person name="Khouri H."/>
            <person name="Kiss H."/>
            <person name="Kothari S.P."/>
            <person name="Madupu R."/>
            <person name="Nelson K.E."/>
            <person name="Nelson W.C."/>
            <person name="Paulsen I."/>
            <person name="Penn K."/>
            <person name="Ren Q."/>
            <person name="Rosovitz M.J."/>
            <person name="Selengut J.D."/>
            <person name="Shrivastava S."/>
            <person name="Sullivan S.A."/>
            <person name="Tapia R."/>
            <person name="Thompson L.S."/>
            <person name="Watkins K.L."/>
            <person name="Yang Q."/>
            <person name="Yu C."/>
            <person name="Zafar N."/>
            <person name="Zhou L."/>
            <person name="Kuske C.R."/>
        </authorList>
    </citation>
    <scope>NUCLEOTIDE SEQUENCE [LARGE SCALE GENOMIC DNA]</scope>
    <source>
        <strain evidence="2 3">Ellin345</strain>
    </source>
</reference>
<evidence type="ECO:0000313" key="3">
    <source>
        <dbReference type="Proteomes" id="UP000002432"/>
    </source>
</evidence>
<evidence type="ECO:0008006" key="4">
    <source>
        <dbReference type="Google" id="ProtNLM"/>
    </source>
</evidence>
<sequence>MRLLTFALICTLFVPAVAQTPKASAPNAWRHDLLQWRAKRAQKLSAPDGWLAVVGLDWLKPGDNKLGSDGTNDIKLPASSPAQLGVTRLDNNSLLLQPPSAGFAQDLTVNGTPPVTAVPLFADTDPQPSKLTVGTLFITIIHRGDRYGVRIKDSAARARVDFKGLHWYAPDPAYRVHAKYIPYDSPQTRTIPSVIGIDQTMAAPGLVEFTLNGQTLKLEPLLEKPDAKELFFVLRDTTSQTETYGAARSLYSELPSNSLSKPGEVWLDFNRLENPPCAFTQYATCPLPLPINKLQVPIRAGEKRYHD</sequence>